<dbReference type="PRINTS" id="PR00344">
    <property type="entry name" value="BCTRLSENSOR"/>
</dbReference>
<feature type="domain" description="Histidine kinase" evidence="8">
    <location>
        <begin position="431"/>
        <end position="647"/>
    </location>
</feature>
<evidence type="ECO:0000256" key="5">
    <source>
        <dbReference type="ARBA" id="ARBA00022777"/>
    </source>
</evidence>
<dbReference type="SMART" id="SM00091">
    <property type="entry name" value="PAS"/>
    <property type="match status" value="2"/>
</dbReference>
<dbReference type="PANTHER" id="PTHR45453:SF1">
    <property type="entry name" value="PHOSPHATE REGULON SENSOR PROTEIN PHOR"/>
    <property type="match status" value="1"/>
</dbReference>
<dbReference type="InterPro" id="IPR003594">
    <property type="entry name" value="HATPase_dom"/>
</dbReference>
<dbReference type="InterPro" id="IPR050351">
    <property type="entry name" value="BphY/WalK/GraS-like"/>
</dbReference>
<evidence type="ECO:0000256" key="6">
    <source>
        <dbReference type="ARBA" id="ARBA00023012"/>
    </source>
</evidence>
<keyword evidence="5" id="KW-0418">Kinase</keyword>
<dbReference type="Gene3D" id="1.10.287.130">
    <property type="match status" value="1"/>
</dbReference>
<dbReference type="SUPFAM" id="SSF55874">
    <property type="entry name" value="ATPase domain of HSP90 chaperone/DNA topoisomerase II/histidine kinase"/>
    <property type="match status" value="1"/>
</dbReference>
<evidence type="ECO:0000256" key="7">
    <source>
        <dbReference type="ARBA" id="ARBA00023136"/>
    </source>
</evidence>
<organism evidence="10 11">
    <name type="scientific">Mucilaginibacter antarcticus</name>
    <dbReference type="NCBI Taxonomy" id="1855725"/>
    <lineage>
        <taxon>Bacteria</taxon>
        <taxon>Pseudomonadati</taxon>
        <taxon>Bacteroidota</taxon>
        <taxon>Sphingobacteriia</taxon>
        <taxon>Sphingobacteriales</taxon>
        <taxon>Sphingobacteriaceae</taxon>
        <taxon>Mucilaginibacter</taxon>
    </lineage>
</organism>
<evidence type="ECO:0000313" key="11">
    <source>
        <dbReference type="Proteomes" id="UP001597601"/>
    </source>
</evidence>
<evidence type="ECO:0000256" key="3">
    <source>
        <dbReference type="ARBA" id="ARBA00022553"/>
    </source>
</evidence>
<dbReference type="InterPro" id="IPR036097">
    <property type="entry name" value="HisK_dim/P_sf"/>
</dbReference>
<gene>
    <name evidence="10" type="ORF">ACFSYC_19335</name>
</gene>
<comment type="caution">
    <text evidence="10">The sequence shown here is derived from an EMBL/GenBank/DDBJ whole genome shotgun (WGS) entry which is preliminary data.</text>
</comment>
<dbReference type="InterPro" id="IPR035965">
    <property type="entry name" value="PAS-like_dom_sf"/>
</dbReference>
<evidence type="ECO:0000259" key="9">
    <source>
        <dbReference type="PROSITE" id="PS50113"/>
    </source>
</evidence>
<evidence type="ECO:0000259" key="8">
    <source>
        <dbReference type="PROSITE" id="PS50109"/>
    </source>
</evidence>
<keyword evidence="6" id="KW-0902">Two-component regulatory system</keyword>
<feature type="domain" description="PAC" evidence="9">
    <location>
        <begin position="251"/>
        <end position="304"/>
    </location>
</feature>
<evidence type="ECO:0000313" key="10">
    <source>
        <dbReference type="EMBL" id="MFD2866858.1"/>
    </source>
</evidence>
<keyword evidence="10" id="KW-0067">ATP-binding</keyword>
<dbReference type="InterPro" id="IPR001610">
    <property type="entry name" value="PAC"/>
</dbReference>
<dbReference type="RefSeq" id="WP_377130506.1">
    <property type="nucleotide sequence ID" value="NZ_JBHUHN010000001.1"/>
</dbReference>
<dbReference type="CDD" id="cd00082">
    <property type="entry name" value="HisKA"/>
    <property type="match status" value="1"/>
</dbReference>
<dbReference type="PROSITE" id="PS50113">
    <property type="entry name" value="PAC"/>
    <property type="match status" value="1"/>
</dbReference>
<dbReference type="NCBIfam" id="TIGR00229">
    <property type="entry name" value="sensory_box"/>
    <property type="match status" value="1"/>
</dbReference>
<dbReference type="InterPro" id="IPR013655">
    <property type="entry name" value="PAS_fold_3"/>
</dbReference>
<dbReference type="InterPro" id="IPR005467">
    <property type="entry name" value="His_kinase_dom"/>
</dbReference>
<accession>A0ABW5XV70</accession>
<protein>
    <recommendedName>
        <fullName evidence="2">histidine kinase</fullName>
        <ecNumber evidence="2">2.7.13.3</ecNumber>
    </recommendedName>
</protein>
<dbReference type="SMART" id="SM00086">
    <property type="entry name" value="PAC"/>
    <property type="match status" value="2"/>
</dbReference>
<dbReference type="InterPro" id="IPR003661">
    <property type="entry name" value="HisK_dim/P_dom"/>
</dbReference>
<dbReference type="Gene3D" id="3.30.565.10">
    <property type="entry name" value="Histidine kinase-like ATPase, C-terminal domain"/>
    <property type="match status" value="1"/>
</dbReference>
<name>A0ABW5XV70_9SPHI</name>
<dbReference type="InterPro" id="IPR000014">
    <property type="entry name" value="PAS"/>
</dbReference>
<dbReference type="Gene3D" id="3.30.450.20">
    <property type="entry name" value="PAS domain"/>
    <property type="match status" value="3"/>
</dbReference>
<dbReference type="Pfam" id="PF02518">
    <property type="entry name" value="HATPase_c"/>
    <property type="match status" value="1"/>
</dbReference>
<dbReference type="Pfam" id="PF08447">
    <property type="entry name" value="PAS_3"/>
    <property type="match status" value="1"/>
</dbReference>
<keyword evidence="4" id="KW-0808">Transferase</keyword>
<dbReference type="EMBL" id="JBHUON010000039">
    <property type="protein sequence ID" value="MFD2866858.1"/>
    <property type="molecule type" value="Genomic_DNA"/>
</dbReference>
<dbReference type="Gene3D" id="2.10.70.100">
    <property type="match status" value="1"/>
</dbReference>
<dbReference type="Pfam" id="PF00512">
    <property type="entry name" value="HisKA"/>
    <property type="match status" value="1"/>
</dbReference>
<comment type="catalytic activity">
    <reaction evidence="1">
        <text>ATP + protein L-histidine = ADP + protein N-phospho-L-histidine.</text>
        <dbReference type="EC" id="2.7.13.3"/>
    </reaction>
</comment>
<evidence type="ECO:0000256" key="4">
    <source>
        <dbReference type="ARBA" id="ARBA00022679"/>
    </source>
</evidence>
<dbReference type="SMART" id="SM00388">
    <property type="entry name" value="HisKA"/>
    <property type="match status" value="1"/>
</dbReference>
<dbReference type="EC" id="2.7.13.3" evidence="2"/>
<dbReference type="InterPro" id="IPR013656">
    <property type="entry name" value="PAS_4"/>
</dbReference>
<keyword evidence="10" id="KW-0547">Nucleotide-binding</keyword>
<dbReference type="PANTHER" id="PTHR45453">
    <property type="entry name" value="PHOSPHATE REGULON SENSOR PROTEIN PHOR"/>
    <property type="match status" value="1"/>
</dbReference>
<keyword evidence="3" id="KW-0597">Phosphoprotein</keyword>
<dbReference type="InterPro" id="IPR036890">
    <property type="entry name" value="HATPase_C_sf"/>
</dbReference>
<dbReference type="PROSITE" id="PS50109">
    <property type="entry name" value="HIS_KIN"/>
    <property type="match status" value="1"/>
</dbReference>
<dbReference type="SMART" id="SM00387">
    <property type="entry name" value="HATPase_c"/>
    <property type="match status" value="1"/>
</dbReference>
<evidence type="ECO:0000256" key="2">
    <source>
        <dbReference type="ARBA" id="ARBA00012438"/>
    </source>
</evidence>
<dbReference type="SUPFAM" id="SSF55785">
    <property type="entry name" value="PYP-like sensor domain (PAS domain)"/>
    <property type="match status" value="2"/>
</dbReference>
<keyword evidence="11" id="KW-1185">Reference proteome</keyword>
<dbReference type="Proteomes" id="UP001597601">
    <property type="component" value="Unassembled WGS sequence"/>
</dbReference>
<evidence type="ECO:0000256" key="1">
    <source>
        <dbReference type="ARBA" id="ARBA00000085"/>
    </source>
</evidence>
<dbReference type="InterPro" id="IPR000700">
    <property type="entry name" value="PAS-assoc_C"/>
</dbReference>
<keyword evidence="7" id="KW-0472">Membrane</keyword>
<dbReference type="GO" id="GO:0005524">
    <property type="term" value="F:ATP binding"/>
    <property type="evidence" value="ECO:0007669"/>
    <property type="project" value="UniProtKB-KW"/>
</dbReference>
<sequence length="649" mass="73231">MTNEDYHFLKNGGEMGELIRSIDWSKTPIGPVDKWPQSLRIATSIMLSTPFPMYIAWGDDYIQLYNNGYRPILGSSKHPQAMGISTRETFSEIWNIIGSMFDGVMNGTAVGFPNFMLPLDRNGYIEECFFDFSYSPIYNDDETVGGVLVTVIETTENLKNTEKLKESNAALKSSEANLRNLISHAPVAMALFRGPEYVIEIVNQKVLELWGKTYEQVINKPVFEGLPEVIGQGIDVLLENVFSTGERFIANELPVNLLRNGELQLVYLNFVYEALKDSDGKIYGIAAVAIEVTEQVAARRKVEEVEERARLAIEAAKIGTFEYNLLDDTVVTSLRFDEIMGIDNTSDHNQYLAAIHPEDLLIRGKAFEKAYDTGRLFYEVRVKKGDEIRWVQAEGRVYYENENKPSRILGTLLDITEQKSDEMRKNDFIGMVSHELKTPLTSLTAIIQLANVKLKISDDSFLSGAMEKANTQVKKMTAMINGFLNISRLESSKIQIDRQEINLEDLLEETISEIELTVTSHQIHFERCKPIMVSADHDKISSVISNLISNAVKYSPKGKDIEVKCIVVDNNAQVSVRDEGMGIKATHIDKLFERYYRVESDHTRNISGFGIGLYLSAEIIQRHDGKIWVESETGIGSTFYFSLPLTHAS</sequence>
<dbReference type="InterPro" id="IPR004358">
    <property type="entry name" value="Sig_transdc_His_kin-like_C"/>
</dbReference>
<dbReference type="SUPFAM" id="SSF47384">
    <property type="entry name" value="Homodimeric domain of signal transducing histidine kinase"/>
    <property type="match status" value="1"/>
</dbReference>
<proteinExistence type="predicted"/>
<dbReference type="Pfam" id="PF08448">
    <property type="entry name" value="PAS_4"/>
    <property type="match status" value="1"/>
</dbReference>
<reference evidence="11" key="1">
    <citation type="journal article" date="2019" name="Int. J. Syst. Evol. Microbiol.">
        <title>The Global Catalogue of Microorganisms (GCM) 10K type strain sequencing project: providing services to taxonomists for standard genome sequencing and annotation.</title>
        <authorList>
            <consortium name="The Broad Institute Genomics Platform"/>
            <consortium name="The Broad Institute Genome Sequencing Center for Infectious Disease"/>
            <person name="Wu L."/>
            <person name="Ma J."/>
        </authorList>
    </citation>
    <scope>NUCLEOTIDE SEQUENCE [LARGE SCALE GENOMIC DNA]</scope>
    <source>
        <strain evidence="11">KCTC 52232</strain>
    </source>
</reference>